<name>A0A0T7G1P3_NEOGA</name>
<dbReference type="RefSeq" id="WP_046669491.1">
    <property type="nucleotide sequence ID" value="NZ_CCRH01000028.1"/>
</dbReference>
<dbReference type="EMBL" id="CCRH01000028">
    <property type="protein sequence ID" value="CDZ41168.1"/>
    <property type="molecule type" value="Genomic_DNA"/>
</dbReference>
<protein>
    <recommendedName>
        <fullName evidence="1">SnoaL-like domain-containing protein</fullName>
    </recommendedName>
</protein>
<proteinExistence type="predicted"/>
<dbReference type="Gene3D" id="3.10.450.50">
    <property type="match status" value="1"/>
</dbReference>
<dbReference type="InterPro" id="IPR037401">
    <property type="entry name" value="SnoaL-like"/>
</dbReference>
<evidence type="ECO:0000313" key="2">
    <source>
        <dbReference type="EMBL" id="CDZ41168.1"/>
    </source>
</evidence>
<evidence type="ECO:0000259" key="1">
    <source>
        <dbReference type="Pfam" id="PF13474"/>
    </source>
</evidence>
<dbReference type="OrthoDB" id="9152983at2"/>
<dbReference type="AlphaFoldDB" id="A0A0T7G1P3"/>
<dbReference type="Proteomes" id="UP000046176">
    <property type="component" value="Unassembled WGS sequence"/>
</dbReference>
<organism evidence="2 3">
    <name type="scientific">Neorhizobium galegae bv. officinalis</name>
    <dbReference type="NCBI Taxonomy" id="323656"/>
    <lineage>
        <taxon>Bacteria</taxon>
        <taxon>Pseudomonadati</taxon>
        <taxon>Pseudomonadota</taxon>
        <taxon>Alphaproteobacteria</taxon>
        <taxon>Hyphomicrobiales</taxon>
        <taxon>Rhizobiaceae</taxon>
        <taxon>Rhizobium/Agrobacterium group</taxon>
        <taxon>Neorhizobium</taxon>
    </lineage>
</organism>
<evidence type="ECO:0000313" key="3">
    <source>
        <dbReference type="Proteomes" id="UP000046176"/>
    </source>
</evidence>
<sequence length="122" mass="14338">MGPQDHMKLYETRINLRRFDEVEPLISPDATFWFTDGTHSGIAEIRTAFEETWRNLQNEIYWLEDVTWIAVGAEAASCTYRFRWKADIDGKTFEGEGRGTTVLRKEGSEWKIIHEHLSRFPE</sequence>
<gene>
    <name evidence="2" type="ORF">NGAL_HAMBI1145_57490</name>
</gene>
<dbReference type="SUPFAM" id="SSF54427">
    <property type="entry name" value="NTF2-like"/>
    <property type="match status" value="1"/>
</dbReference>
<feature type="domain" description="SnoaL-like" evidence="1">
    <location>
        <begin position="14"/>
        <end position="120"/>
    </location>
</feature>
<reference evidence="2 3" key="1">
    <citation type="submission" date="2014-08" db="EMBL/GenBank/DDBJ databases">
        <authorList>
            <person name="Chen Y.-H."/>
        </authorList>
    </citation>
    <scope>NUCLEOTIDE SEQUENCE [LARGE SCALE GENOMIC DNA]</scope>
</reference>
<accession>A0A0T7G1P3</accession>
<dbReference type="InterPro" id="IPR032710">
    <property type="entry name" value="NTF2-like_dom_sf"/>
</dbReference>
<dbReference type="Pfam" id="PF13474">
    <property type="entry name" value="SnoaL_3"/>
    <property type="match status" value="1"/>
</dbReference>